<keyword evidence="3" id="KW-1185">Reference proteome</keyword>
<dbReference type="Pfam" id="PF18701">
    <property type="entry name" value="DUF5641"/>
    <property type="match status" value="1"/>
</dbReference>
<accession>A0AAV1ZXE4</accession>
<reference evidence="2 3" key="1">
    <citation type="submission" date="2024-04" db="EMBL/GenBank/DDBJ databases">
        <authorList>
            <person name="Rising A."/>
            <person name="Reimegard J."/>
            <person name="Sonavane S."/>
            <person name="Akerstrom W."/>
            <person name="Nylinder S."/>
            <person name="Hedman E."/>
            <person name="Kallberg Y."/>
        </authorList>
    </citation>
    <scope>NUCLEOTIDE SEQUENCE [LARGE SCALE GENOMIC DNA]</scope>
</reference>
<sequence>MIQTIRQSFWKRWSRDYLHHLQRRPKWTRRDPELQVGDLVVIHESTSPPLIWRLGRIKETYPGSDGLVRVVLIHTQDGDVKRSIAKVTKLISDI</sequence>
<evidence type="ECO:0000259" key="1">
    <source>
        <dbReference type="Pfam" id="PF18701"/>
    </source>
</evidence>
<comment type="caution">
    <text evidence="2">The sequence shown here is derived from an EMBL/GenBank/DDBJ whole genome shotgun (WGS) entry which is preliminary data.</text>
</comment>
<dbReference type="PANTHER" id="PTHR47331">
    <property type="entry name" value="PHD-TYPE DOMAIN-CONTAINING PROTEIN"/>
    <property type="match status" value="1"/>
</dbReference>
<gene>
    <name evidence="2" type="ORF">LARSCL_LOCUS7955</name>
</gene>
<proteinExistence type="predicted"/>
<dbReference type="InterPro" id="IPR040676">
    <property type="entry name" value="DUF5641"/>
</dbReference>
<evidence type="ECO:0000313" key="2">
    <source>
        <dbReference type="EMBL" id="CAL1275217.1"/>
    </source>
</evidence>
<feature type="domain" description="DUF5641" evidence="1">
    <location>
        <begin position="2"/>
        <end position="90"/>
    </location>
</feature>
<evidence type="ECO:0000313" key="3">
    <source>
        <dbReference type="Proteomes" id="UP001497382"/>
    </source>
</evidence>
<name>A0AAV1ZXE4_9ARAC</name>
<dbReference type="EMBL" id="CAXIEN010000083">
    <property type="protein sequence ID" value="CAL1275217.1"/>
    <property type="molecule type" value="Genomic_DNA"/>
</dbReference>
<protein>
    <recommendedName>
        <fullName evidence="1">DUF5641 domain-containing protein</fullName>
    </recommendedName>
</protein>
<organism evidence="2 3">
    <name type="scientific">Larinioides sclopetarius</name>
    <dbReference type="NCBI Taxonomy" id="280406"/>
    <lineage>
        <taxon>Eukaryota</taxon>
        <taxon>Metazoa</taxon>
        <taxon>Ecdysozoa</taxon>
        <taxon>Arthropoda</taxon>
        <taxon>Chelicerata</taxon>
        <taxon>Arachnida</taxon>
        <taxon>Araneae</taxon>
        <taxon>Araneomorphae</taxon>
        <taxon>Entelegynae</taxon>
        <taxon>Araneoidea</taxon>
        <taxon>Araneidae</taxon>
        <taxon>Larinioides</taxon>
    </lineage>
</organism>
<dbReference type="AlphaFoldDB" id="A0AAV1ZXE4"/>
<dbReference type="Proteomes" id="UP001497382">
    <property type="component" value="Unassembled WGS sequence"/>
</dbReference>